<dbReference type="InParanoid" id="B4D4Z0"/>
<dbReference type="EMBL" id="ABVL01000012">
    <property type="protein sequence ID" value="EDY18593.1"/>
    <property type="molecule type" value="Genomic_DNA"/>
</dbReference>
<evidence type="ECO:0000313" key="1">
    <source>
        <dbReference type="EMBL" id="EDY18593.1"/>
    </source>
</evidence>
<dbReference type="Proteomes" id="UP000005824">
    <property type="component" value="Unassembled WGS sequence"/>
</dbReference>
<protein>
    <submittedName>
        <fullName evidence="1">Uncharacterized protein</fullName>
    </submittedName>
</protein>
<sequence length="169" mass="18621">MLALSSLQWKEFGSFTGNAEELPADLRSWQAAIGTSDEEGEWGWLRDQFLCQHTIQDSAIAIVPHICGLLSTTAPALQHYYAIDLGQVHMAWRRSPIVSISPELVATYEAAIVSIRPWSCACLARSLAPIDFRYLLSACAALCEHPGLGRFLFSLDSSTDEFPDSVGYI</sequence>
<dbReference type="AlphaFoldDB" id="B4D4Z0"/>
<comment type="caution">
    <text evidence="1">The sequence shown here is derived from an EMBL/GenBank/DDBJ whole genome shotgun (WGS) entry which is preliminary data.</text>
</comment>
<gene>
    <name evidence="1" type="ORF">CfE428DRAFT_3978</name>
</gene>
<evidence type="ECO:0000313" key="2">
    <source>
        <dbReference type="Proteomes" id="UP000005824"/>
    </source>
</evidence>
<accession>B4D4Z0</accession>
<dbReference type="RefSeq" id="WP_006981303.1">
    <property type="nucleotide sequence ID" value="NZ_ABVL01000012.1"/>
</dbReference>
<proteinExistence type="predicted"/>
<organism evidence="1 2">
    <name type="scientific">Chthoniobacter flavus Ellin428</name>
    <dbReference type="NCBI Taxonomy" id="497964"/>
    <lineage>
        <taxon>Bacteria</taxon>
        <taxon>Pseudomonadati</taxon>
        <taxon>Verrucomicrobiota</taxon>
        <taxon>Spartobacteria</taxon>
        <taxon>Chthoniobacterales</taxon>
        <taxon>Chthoniobacteraceae</taxon>
        <taxon>Chthoniobacter</taxon>
    </lineage>
</organism>
<reference evidence="1 2" key="1">
    <citation type="journal article" date="2011" name="J. Bacteriol.">
        <title>Genome sequence of Chthoniobacter flavus Ellin428, an aerobic heterotrophic soil bacterium.</title>
        <authorList>
            <person name="Kant R."/>
            <person name="van Passel M.W."/>
            <person name="Palva A."/>
            <person name="Lucas S."/>
            <person name="Lapidus A."/>
            <person name="Glavina Del Rio T."/>
            <person name="Dalin E."/>
            <person name="Tice H."/>
            <person name="Bruce D."/>
            <person name="Goodwin L."/>
            <person name="Pitluck S."/>
            <person name="Larimer F.W."/>
            <person name="Land M.L."/>
            <person name="Hauser L."/>
            <person name="Sangwan P."/>
            <person name="de Vos W.M."/>
            <person name="Janssen P.H."/>
            <person name="Smidt H."/>
        </authorList>
    </citation>
    <scope>NUCLEOTIDE SEQUENCE [LARGE SCALE GENOMIC DNA]</scope>
    <source>
        <strain evidence="1 2">Ellin428</strain>
    </source>
</reference>
<keyword evidence="2" id="KW-1185">Reference proteome</keyword>
<name>B4D4Z0_9BACT</name>